<accession>A0AAN7H273</accession>
<comment type="caution">
    <text evidence="3">The sequence shown here is derived from an EMBL/GenBank/DDBJ whole genome shotgun (WGS) entry which is preliminary data.</text>
</comment>
<dbReference type="Pfam" id="PF05627">
    <property type="entry name" value="AvrRpt-cleavage"/>
    <property type="match status" value="2"/>
</dbReference>
<keyword evidence="4" id="KW-1185">Reference proteome</keyword>
<feature type="compositionally biased region" description="Basic and acidic residues" evidence="1">
    <location>
        <begin position="67"/>
        <end position="83"/>
    </location>
</feature>
<evidence type="ECO:0000313" key="4">
    <source>
        <dbReference type="Proteomes" id="UP001345219"/>
    </source>
</evidence>
<sequence>MAQHRAHVPKFGNWEGEEEVPYTVYFEKARKGRGGKGLNPNDPEYYADSLPADNSVAPPQASPLRPPTHEQKMINESDHHRQFSAELPTRPTNEARQQVHGGRGGAGLSRGDQHHRRGSRGSVGSEYSIDKSPIHPQSRLPARVMGSPFRDGSSSHGTPGRTRAGGASREELSDKASTVPKFGAWNENDPASGEGYTHIFNKVREERQTEARNGPGYIESPYRADAERKQSKHGSKTGCFSCFWNKS</sequence>
<dbReference type="AlphaFoldDB" id="A0AAN7H273"/>
<feature type="domain" description="RIN4 pathogenic type III effector avirulence factor Avr cleavage site" evidence="2">
    <location>
        <begin position="175"/>
        <end position="208"/>
    </location>
</feature>
<protein>
    <recommendedName>
        <fullName evidence="2">RIN4 pathogenic type III effector avirulence factor Avr cleavage site domain-containing protein</fullName>
    </recommendedName>
</protein>
<feature type="domain" description="RIN4 pathogenic type III effector avirulence factor Avr cleavage site" evidence="2">
    <location>
        <begin position="3"/>
        <end position="33"/>
    </location>
</feature>
<reference evidence="3 4" key="1">
    <citation type="journal article" date="2023" name="Hortic Res">
        <title>Pangenome of water caltrop reveals structural variations and asymmetric subgenome divergence after allopolyploidization.</title>
        <authorList>
            <person name="Zhang X."/>
            <person name="Chen Y."/>
            <person name="Wang L."/>
            <person name="Yuan Y."/>
            <person name="Fang M."/>
            <person name="Shi L."/>
            <person name="Lu R."/>
            <person name="Comes H.P."/>
            <person name="Ma Y."/>
            <person name="Chen Y."/>
            <person name="Huang G."/>
            <person name="Zhou Y."/>
            <person name="Zheng Z."/>
            <person name="Qiu Y."/>
        </authorList>
    </citation>
    <scope>NUCLEOTIDE SEQUENCE [LARGE SCALE GENOMIC DNA]</scope>
    <source>
        <tissue evidence="3">Roots</tissue>
    </source>
</reference>
<gene>
    <name evidence="3" type="ORF">SAY87_026214</name>
</gene>
<proteinExistence type="predicted"/>
<dbReference type="InterPro" id="IPR040387">
    <property type="entry name" value="RIN4/NOI4"/>
</dbReference>
<name>A0AAN7H273_9MYRT</name>
<evidence type="ECO:0000256" key="1">
    <source>
        <dbReference type="SAM" id="MobiDB-lite"/>
    </source>
</evidence>
<dbReference type="PANTHER" id="PTHR33159:SF101">
    <property type="entry name" value="OS04G0379600 PROTEIN"/>
    <property type="match status" value="1"/>
</dbReference>
<organism evidence="3 4">
    <name type="scientific">Trapa incisa</name>
    <dbReference type="NCBI Taxonomy" id="236973"/>
    <lineage>
        <taxon>Eukaryota</taxon>
        <taxon>Viridiplantae</taxon>
        <taxon>Streptophyta</taxon>
        <taxon>Embryophyta</taxon>
        <taxon>Tracheophyta</taxon>
        <taxon>Spermatophyta</taxon>
        <taxon>Magnoliopsida</taxon>
        <taxon>eudicotyledons</taxon>
        <taxon>Gunneridae</taxon>
        <taxon>Pentapetalae</taxon>
        <taxon>rosids</taxon>
        <taxon>malvids</taxon>
        <taxon>Myrtales</taxon>
        <taxon>Lythraceae</taxon>
        <taxon>Trapa</taxon>
    </lineage>
</organism>
<evidence type="ECO:0000313" key="3">
    <source>
        <dbReference type="EMBL" id="KAK4747177.1"/>
    </source>
</evidence>
<dbReference type="InterPro" id="IPR008700">
    <property type="entry name" value="TypeIII_avirulence_cleave"/>
</dbReference>
<feature type="region of interest" description="Disordered" evidence="1">
    <location>
        <begin position="29"/>
        <end position="236"/>
    </location>
</feature>
<dbReference type="EMBL" id="JAXIOK010000020">
    <property type="protein sequence ID" value="KAK4747177.1"/>
    <property type="molecule type" value="Genomic_DNA"/>
</dbReference>
<dbReference type="Proteomes" id="UP001345219">
    <property type="component" value="Chromosome 20"/>
</dbReference>
<dbReference type="GO" id="GO:0005886">
    <property type="term" value="C:plasma membrane"/>
    <property type="evidence" value="ECO:0007669"/>
    <property type="project" value="TreeGrafter"/>
</dbReference>
<dbReference type="PANTHER" id="PTHR33159">
    <property type="entry name" value="RPM1-INTERACTING PROTEIN 4 (RIN4) FAMILY PROTEIN"/>
    <property type="match status" value="1"/>
</dbReference>
<evidence type="ECO:0000259" key="2">
    <source>
        <dbReference type="Pfam" id="PF05627"/>
    </source>
</evidence>